<protein>
    <recommendedName>
        <fullName evidence="4">RING-type domain-containing protein</fullName>
    </recommendedName>
</protein>
<dbReference type="EMBL" id="JBCAWK010000006">
    <property type="protein sequence ID" value="KAK8854609.1"/>
    <property type="molecule type" value="Genomic_DNA"/>
</dbReference>
<evidence type="ECO:0000256" key="1">
    <source>
        <dbReference type="SAM" id="MobiDB-lite"/>
    </source>
</evidence>
<keyword evidence="3" id="KW-1185">Reference proteome</keyword>
<feature type="region of interest" description="Disordered" evidence="1">
    <location>
        <begin position="307"/>
        <end position="334"/>
    </location>
</feature>
<evidence type="ECO:0008006" key="4">
    <source>
        <dbReference type="Google" id="ProtNLM"/>
    </source>
</evidence>
<comment type="caution">
    <text evidence="2">The sequence shown here is derived from an EMBL/GenBank/DDBJ whole genome shotgun (WGS) entry which is preliminary data.</text>
</comment>
<feature type="region of interest" description="Disordered" evidence="1">
    <location>
        <begin position="87"/>
        <end position="183"/>
    </location>
</feature>
<dbReference type="GeneID" id="92180606"/>
<feature type="region of interest" description="Disordered" evidence="1">
    <location>
        <begin position="211"/>
        <end position="231"/>
    </location>
</feature>
<sequence length="576" mass="63117">MSRTGRRSSTPLTPLPALGTAGPSSSSAPLSPASAPAAAAAAPAVLADGSGFRRGLGPRRRLLDVLGVDRGDERGLREVLNDRRMLREAGQPLRPQAPPFVPLELRRRRPQEGARRRTIVEVDSDSNSDSSDRSWSVDDGPPVRYPDSLDSSDSDGESDDDDDYDPPYRVEGDDGNGNGNEERRVRLDDLFGSGSEDGESDDDFEITGVNINPDPVPARPRRHHSPPNRRLPDREFERAMAAVDQRVAEARAQVNEIAAAEAEERRRQIFSPPPVLPAPEPRPRIGLGGGVMVRGDRLFNFIPRPGGEGVARRHTQPAQDDAPQHNQPNNNDGVINWGRVGRYRAMDVLGAMGGDVLAGFGFGDILGMMGGAGPAGMREENVQTILSRVEPPVYENVEPGFTQSFDLDEIDSEFKAQSREPIEIDEDGNVIPRKGRKFQKSYLVCASCTDPLLVSSAYRSPEDRVWMLRCGHLIDQKCLNKLSIPTTEKELARVDKHPDVLGGIEAAEEVLLPSKSRRAKQPRAAKRAKKTVEVERRPDEYTWRCEVECCGMEHKSEEVGGVWKGVEGEGAVAVYA</sequence>
<evidence type="ECO:0000313" key="2">
    <source>
        <dbReference type="EMBL" id="KAK8854609.1"/>
    </source>
</evidence>
<feature type="region of interest" description="Disordered" evidence="1">
    <location>
        <begin position="1"/>
        <end position="43"/>
    </location>
</feature>
<gene>
    <name evidence="2" type="ORF">IAR55_003348</name>
</gene>
<feature type="compositionally biased region" description="Basic and acidic residues" evidence="1">
    <location>
        <begin position="110"/>
        <end position="120"/>
    </location>
</feature>
<accession>A0AAW0YZC9</accession>
<dbReference type="RefSeq" id="XP_066802847.1">
    <property type="nucleotide sequence ID" value="XM_066946455.1"/>
</dbReference>
<feature type="compositionally biased region" description="Polar residues" evidence="1">
    <location>
        <begin position="324"/>
        <end position="333"/>
    </location>
</feature>
<feature type="compositionally biased region" description="Acidic residues" evidence="1">
    <location>
        <begin position="150"/>
        <end position="165"/>
    </location>
</feature>
<dbReference type="AlphaFoldDB" id="A0AAW0YZC9"/>
<evidence type="ECO:0000313" key="3">
    <source>
        <dbReference type="Proteomes" id="UP001388673"/>
    </source>
</evidence>
<name>A0AAW0YZC9_9TREE</name>
<dbReference type="Proteomes" id="UP001388673">
    <property type="component" value="Unassembled WGS sequence"/>
</dbReference>
<organism evidence="2 3">
    <name type="scientific">Kwoniella newhampshirensis</name>
    <dbReference type="NCBI Taxonomy" id="1651941"/>
    <lineage>
        <taxon>Eukaryota</taxon>
        <taxon>Fungi</taxon>
        <taxon>Dikarya</taxon>
        <taxon>Basidiomycota</taxon>
        <taxon>Agaricomycotina</taxon>
        <taxon>Tremellomycetes</taxon>
        <taxon>Tremellales</taxon>
        <taxon>Cryptococcaceae</taxon>
        <taxon>Kwoniella</taxon>
    </lineage>
</organism>
<feature type="compositionally biased region" description="Low complexity" evidence="1">
    <location>
        <begin position="16"/>
        <end position="43"/>
    </location>
</feature>
<dbReference type="KEGG" id="kne:92180606"/>
<proteinExistence type="predicted"/>
<reference evidence="2 3" key="1">
    <citation type="journal article" date="2024" name="bioRxiv">
        <title>Comparative genomics of Cryptococcus and Kwoniella reveals pathogenesis evolution and contrasting karyotype dynamics via intercentromeric recombination or chromosome fusion.</title>
        <authorList>
            <person name="Coelho M.A."/>
            <person name="David-Palma M."/>
            <person name="Shea T."/>
            <person name="Bowers K."/>
            <person name="McGinley-Smith S."/>
            <person name="Mohammad A.W."/>
            <person name="Gnirke A."/>
            <person name="Yurkov A.M."/>
            <person name="Nowrousian M."/>
            <person name="Sun S."/>
            <person name="Cuomo C.A."/>
            <person name="Heitman J."/>
        </authorList>
    </citation>
    <scope>NUCLEOTIDE SEQUENCE [LARGE SCALE GENOMIC DNA]</scope>
    <source>
        <strain evidence="2 3">CBS 13917</strain>
    </source>
</reference>